<organism evidence="3 4">
    <name type="scientific">Allostreptomyces psammosilenae</name>
    <dbReference type="NCBI Taxonomy" id="1892865"/>
    <lineage>
        <taxon>Bacteria</taxon>
        <taxon>Bacillati</taxon>
        <taxon>Actinomycetota</taxon>
        <taxon>Actinomycetes</taxon>
        <taxon>Kitasatosporales</taxon>
        <taxon>Streptomycetaceae</taxon>
        <taxon>Allostreptomyces</taxon>
    </lineage>
</organism>
<gene>
    <name evidence="3" type="ORF">FHU37_004424</name>
</gene>
<reference evidence="3 4" key="1">
    <citation type="submission" date="2020-07" db="EMBL/GenBank/DDBJ databases">
        <title>Sequencing the genomes of 1000 actinobacteria strains.</title>
        <authorList>
            <person name="Klenk H.-P."/>
        </authorList>
    </citation>
    <scope>NUCLEOTIDE SEQUENCE [LARGE SCALE GENOMIC DNA]</scope>
    <source>
        <strain evidence="3 4">DSM 42178</strain>
    </source>
</reference>
<accession>A0A853AA29</accession>
<dbReference type="AlphaFoldDB" id="A0A853AA29"/>
<evidence type="ECO:0000256" key="1">
    <source>
        <dbReference type="SAM" id="MobiDB-lite"/>
    </source>
</evidence>
<dbReference type="Pfam" id="PF01636">
    <property type="entry name" value="APH"/>
    <property type="match status" value="1"/>
</dbReference>
<feature type="domain" description="Aminoglycoside phosphotransferase" evidence="2">
    <location>
        <begin position="121"/>
        <end position="316"/>
    </location>
</feature>
<sequence length="387" mass="41666">MHPSAFSSPAAISARTTPTPSALTAPGALRSRTGPGQRGPAGGALAGLPAGAPADASPGPYPGPLRRGLVPPGRYPSHPGAGHLGHPGRPRSPLPDLPELRAAVAAATRICPDFVPGQLLRRGVDSVVVAGTAGRLPVVVKALTRRTEASVRRFGREVAAHRAFVRQRPPVRTPRLVAADPERGLLVTERVPGRPLAVERQPRLCPPAAELRAAVTACSALNLWRPARETFPALLDYPARIRREHGLGLLTDRDAGDLAQLMHGLERMPRQFCHGEALPQNVVVGPSGVTFVDWHAAGWYLPGYDLAMLWTAVPDDLMSRRRISHQVQSYGTPSRDAFLVNLLLVLTGEVRRVETDSPDERQRVLLRRLHDDLKTARRAVRAAVGTR</sequence>
<dbReference type="Proteomes" id="UP000567795">
    <property type="component" value="Unassembled WGS sequence"/>
</dbReference>
<evidence type="ECO:0000313" key="4">
    <source>
        <dbReference type="Proteomes" id="UP000567795"/>
    </source>
</evidence>
<protein>
    <recommendedName>
        <fullName evidence="2">Aminoglycoside phosphotransferase domain-containing protein</fullName>
    </recommendedName>
</protein>
<feature type="compositionally biased region" description="Low complexity" evidence="1">
    <location>
        <begin position="1"/>
        <end position="14"/>
    </location>
</feature>
<dbReference type="InterPro" id="IPR002575">
    <property type="entry name" value="Aminoglycoside_PTrfase"/>
</dbReference>
<evidence type="ECO:0000259" key="2">
    <source>
        <dbReference type="Pfam" id="PF01636"/>
    </source>
</evidence>
<proteinExistence type="predicted"/>
<feature type="compositionally biased region" description="Low complexity" evidence="1">
    <location>
        <begin position="46"/>
        <end position="76"/>
    </location>
</feature>
<name>A0A853AA29_9ACTN</name>
<comment type="caution">
    <text evidence="3">The sequence shown here is derived from an EMBL/GenBank/DDBJ whole genome shotgun (WGS) entry which is preliminary data.</text>
</comment>
<dbReference type="InterPro" id="IPR011009">
    <property type="entry name" value="Kinase-like_dom_sf"/>
</dbReference>
<evidence type="ECO:0000313" key="3">
    <source>
        <dbReference type="EMBL" id="NYI07481.1"/>
    </source>
</evidence>
<feature type="compositionally biased region" description="Gly residues" evidence="1">
    <location>
        <begin position="36"/>
        <end position="45"/>
    </location>
</feature>
<feature type="region of interest" description="Disordered" evidence="1">
    <location>
        <begin position="1"/>
        <end position="96"/>
    </location>
</feature>
<dbReference type="RefSeq" id="WP_246450074.1">
    <property type="nucleotide sequence ID" value="NZ_JACBZD010000001.1"/>
</dbReference>
<dbReference type="Gene3D" id="3.90.1200.10">
    <property type="match status" value="1"/>
</dbReference>
<dbReference type="EMBL" id="JACBZD010000001">
    <property type="protein sequence ID" value="NYI07481.1"/>
    <property type="molecule type" value="Genomic_DNA"/>
</dbReference>
<dbReference type="SUPFAM" id="SSF56112">
    <property type="entry name" value="Protein kinase-like (PK-like)"/>
    <property type="match status" value="1"/>
</dbReference>
<keyword evidence="4" id="KW-1185">Reference proteome</keyword>